<feature type="region of interest" description="Disordered" evidence="1">
    <location>
        <begin position="313"/>
        <end position="339"/>
    </location>
</feature>
<dbReference type="InterPro" id="IPR026881">
    <property type="entry name" value="WYL_dom"/>
</dbReference>
<name>A0A133VCI9_9EURY</name>
<protein>
    <recommendedName>
        <fullName evidence="2">WYL domain-containing protein</fullName>
    </recommendedName>
</protein>
<evidence type="ECO:0000313" key="3">
    <source>
        <dbReference type="EMBL" id="KXB04124.1"/>
    </source>
</evidence>
<gene>
    <name evidence="3" type="ORF">AKJ49_02345</name>
</gene>
<organism evidence="3 4">
    <name type="scientific">candidate division MSBL1 archaeon SCGC-AAA382A03</name>
    <dbReference type="NCBI Taxonomy" id="1698278"/>
    <lineage>
        <taxon>Archaea</taxon>
        <taxon>Methanobacteriati</taxon>
        <taxon>Methanobacteriota</taxon>
        <taxon>candidate division MSBL1</taxon>
    </lineage>
</organism>
<sequence>MVDREKSFAPRGIKTAMRESDESIEADIQKLNENGEELTCPVCASSEHVGDGGSNKGIRKFYCENPVHGKVFFSTTTSLEAEELYRETLVDLLCSFVYTNATVEGLQKDHEVSKYVVELALEGMYQFVKEEVKSSKIQIDENADFATVYFDISGNNLAKNKALILAKIENDIIFDTITTSHHLGTHQLLKAVEKKLEISENTQLVFITDGEQCFVEPIQEFFPDAIHIRQFHKPNCRGIIYTHLRYEGEYHTVRMLWDVVLNEGKPSEEAKKRREYKAKKRLHSKQRKNKVKYTELSKDVMVWKGTVYNPRGVRRRLNEDNNTRKTNDEKTGKRNTYPPDGDLIFKGELEESKKLDIVSHCFKVLKHLFGGLYITTNHVESIFNVKNKLKPHRTMKNGKRILHCVLYRELVLSKMNKSELKEHIKENIITPEYIQNNVLKGNGTQKKTKKKKPSKLDTIDRAIRENKDVSIHYRDRRKRHTSRTITPLELVHNDYDNTTKVIAYCHLRSEKRTFYLERIQNITLRDPTPSLLSL</sequence>
<proteinExistence type="predicted"/>
<comment type="caution">
    <text evidence="3">The sequence shown here is derived from an EMBL/GenBank/DDBJ whole genome shotgun (WGS) entry which is preliminary data.</text>
</comment>
<feature type="compositionally biased region" description="Basic residues" evidence="1">
    <location>
        <begin position="273"/>
        <end position="288"/>
    </location>
</feature>
<dbReference type="InterPro" id="IPR051534">
    <property type="entry name" value="CBASS_pafABC_assoc_protein"/>
</dbReference>
<evidence type="ECO:0000256" key="1">
    <source>
        <dbReference type="SAM" id="MobiDB-lite"/>
    </source>
</evidence>
<evidence type="ECO:0000313" key="4">
    <source>
        <dbReference type="Proteomes" id="UP000070549"/>
    </source>
</evidence>
<dbReference type="EMBL" id="LHYC01000083">
    <property type="protein sequence ID" value="KXB04124.1"/>
    <property type="molecule type" value="Genomic_DNA"/>
</dbReference>
<keyword evidence="4" id="KW-1185">Reference proteome</keyword>
<dbReference type="AlphaFoldDB" id="A0A133VCI9"/>
<accession>A0A133VCI9</accession>
<dbReference type="Proteomes" id="UP000070549">
    <property type="component" value="Unassembled WGS sequence"/>
</dbReference>
<feature type="compositionally biased region" description="Basic and acidic residues" evidence="1">
    <location>
        <begin position="316"/>
        <end position="332"/>
    </location>
</feature>
<feature type="region of interest" description="Disordered" evidence="1">
    <location>
        <begin position="268"/>
        <end position="288"/>
    </location>
</feature>
<feature type="domain" description="WYL" evidence="2">
    <location>
        <begin position="455"/>
        <end position="523"/>
    </location>
</feature>
<evidence type="ECO:0000259" key="2">
    <source>
        <dbReference type="Pfam" id="PF13280"/>
    </source>
</evidence>
<dbReference type="PANTHER" id="PTHR34580:SF1">
    <property type="entry name" value="PROTEIN PAFC"/>
    <property type="match status" value="1"/>
</dbReference>
<dbReference type="PANTHER" id="PTHR34580">
    <property type="match status" value="1"/>
</dbReference>
<dbReference type="PROSITE" id="PS52050">
    <property type="entry name" value="WYL"/>
    <property type="match status" value="1"/>
</dbReference>
<dbReference type="Pfam" id="PF13280">
    <property type="entry name" value="WYL"/>
    <property type="match status" value="1"/>
</dbReference>
<reference evidence="3 4" key="1">
    <citation type="journal article" date="2016" name="Sci. Rep.">
        <title>Metabolic traits of an uncultured archaeal lineage -MSBL1- from brine pools of the Red Sea.</title>
        <authorList>
            <person name="Mwirichia R."/>
            <person name="Alam I."/>
            <person name="Rashid M."/>
            <person name="Vinu M."/>
            <person name="Ba-Alawi W."/>
            <person name="Anthony Kamau A."/>
            <person name="Kamanda Ngugi D."/>
            <person name="Goker M."/>
            <person name="Klenk H.P."/>
            <person name="Bajic V."/>
            <person name="Stingl U."/>
        </authorList>
    </citation>
    <scope>NUCLEOTIDE SEQUENCE [LARGE SCALE GENOMIC DNA]</scope>
    <source>
        <strain evidence="3">SCGC-AAA382A03</strain>
    </source>
</reference>